<feature type="transmembrane region" description="Helical" evidence="1">
    <location>
        <begin position="21"/>
        <end position="45"/>
    </location>
</feature>
<evidence type="ECO:0000313" key="3">
    <source>
        <dbReference type="Proteomes" id="UP000000528"/>
    </source>
</evidence>
<dbReference type="Proteomes" id="UP000000528">
    <property type="component" value="Chromosome"/>
</dbReference>
<dbReference type="RefSeq" id="WP_010925437.1">
    <property type="nucleotide sequence ID" value="NC_002771.1"/>
</dbReference>
<protein>
    <submittedName>
        <fullName evidence="2">Uncharacterized protein</fullName>
    </submittedName>
</protein>
<accession>Q98PT3</accession>
<name>Q98PT3_MYCPU</name>
<dbReference type="EMBL" id="AL445565">
    <property type="protein sequence ID" value="CAC13809.1"/>
    <property type="molecule type" value="Genomic_DNA"/>
</dbReference>
<keyword evidence="1" id="KW-1133">Transmembrane helix</keyword>
<reference evidence="2 3" key="1">
    <citation type="journal article" date="2001" name="Nucleic Acids Res.">
        <title>The complete genome sequence of the murine respiratory pathogen Mycoplasma pulmonis.</title>
        <authorList>
            <person name="Chambaud I."/>
            <person name="Heilig R."/>
            <person name="Ferris S."/>
            <person name="Barbe V."/>
            <person name="Samson D."/>
            <person name="Galisson F."/>
            <person name="Moszer I."/>
            <person name="Dybvig K."/>
            <person name="Wroblewski H."/>
            <person name="Viari A."/>
            <person name="Rocha E.P.C."/>
            <person name="Blanchard A."/>
        </authorList>
    </citation>
    <scope>NUCLEOTIDE SEQUENCE [LARGE SCALE GENOMIC DNA]</scope>
    <source>
        <strain evidence="2 3">UAB CTIP</strain>
    </source>
</reference>
<dbReference type="PIR" id="D90591">
    <property type="entry name" value="D90591"/>
</dbReference>
<keyword evidence="1" id="KW-0472">Membrane</keyword>
<gene>
    <name evidence="2" type="ordered locus">MYPU_6360</name>
</gene>
<evidence type="ECO:0000256" key="1">
    <source>
        <dbReference type="SAM" id="Phobius"/>
    </source>
</evidence>
<feature type="transmembrane region" description="Helical" evidence="1">
    <location>
        <begin position="100"/>
        <end position="122"/>
    </location>
</feature>
<feature type="transmembrane region" description="Helical" evidence="1">
    <location>
        <begin position="65"/>
        <end position="88"/>
    </location>
</feature>
<dbReference type="AlphaFoldDB" id="Q98PT3"/>
<evidence type="ECO:0000313" key="2">
    <source>
        <dbReference type="EMBL" id="CAC13809.1"/>
    </source>
</evidence>
<dbReference type="BioCyc" id="MPUL272635:G1GT6-644-MONOMER"/>
<sequence length="133" mass="15490">MKLKALFLGPEVQKRKYLPKIIEHLYFLFSSFTSTLVFIGIFVYINSLNQSNFLENFYLSLKSSFFRFLIAILVIVFVFNIILSIRLLRVLTKSENGKMLAILEIFCGLIILFSPLNLFISISSLKFNEIVYQ</sequence>
<dbReference type="STRING" id="272635.gene:17577243"/>
<proteinExistence type="predicted"/>
<dbReference type="KEGG" id="mpu:MYPU_6360"/>
<keyword evidence="3" id="KW-1185">Reference proteome</keyword>
<dbReference type="HOGENOM" id="CLU_149300_0_0_14"/>
<organism evidence="3">
    <name type="scientific">Mycoplasmopsis pulmonis (strain UAB CTIP)</name>
    <name type="common">Mycoplasma pulmonis</name>
    <dbReference type="NCBI Taxonomy" id="272635"/>
    <lineage>
        <taxon>Bacteria</taxon>
        <taxon>Bacillati</taxon>
        <taxon>Mycoplasmatota</taxon>
        <taxon>Mycoplasmoidales</taxon>
        <taxon>Metamycoplasmataceae</taxon>
        <taxon>Mycoplasmopsis</taxon>
    </lineage>
</organism>
<keyword evidence="1" id="KW-0812">Transmembrane</keyword>